<reference evidence="3" key="1">
    <citation type="journal article" date="2020" name="mSystems">
        <title>Genome- and Community-Level Interaction Insights into Carbon Utilization and Element Cycling Functions of Hydrothermarchaeota in Hydrothermal Sediment.</title>
        <authorList>
            <person name="Zhou Z."/>
            <person name="Liu Y."/>
            <person name="Xu W."/>
            <person name="Pan J."/>
            <person name="Luo Z.H."/>
            <person name="Li M."/>
        </authorList>
    </citation>
    <scope>NUCLEOTIDE SEQUENCE [LARGE SCALE GENOMIC DNA]</scope>
    <source>
        <strain evidence="3">SpSt-657</strain>
    </source>
</reference>
<dbReference type="Pfam" id="PF07282">
    <property type="entry name" value="Cas12f1-like_TNB"/>
    <property type="match status" value="1"/>
</dbReference>
<gene>
    <name evidence="3" type="ORF">ENU30_02870</name>
</gene>
<dbReference type="AlphaFoldDB" id="A0A7J3JQ21"/>
<evidence type="ECO:0000259" key="2">
    <source>
        <dbReference type="Pfam" id="PF07282"/>
    </source>
</evidence>
<evidence type="ECO:0000313" key="3">
    <source>
        <dbReference type="EMBL" id="HGQ17913.1"/>
    </source>
</evidence>
<proteinExistence type="predicted"/>
<dbReference type="EMBL" id="DTBZ01000066">
    <property type="protein sequence ID" value="HGQ17913.1"/>
    <property type="molecule type" value="Genomic_DNA"/>
</dbReference>
<feature type="domain" description="Cas12f1-like TNB" evidence="2">
    <location>
        <begin position="72"/>
        <end position="137"/>
    </location>
</feature>
<evidence type="ECO:0000256" key="1">
    <source>
        <dbReference type="ARBA" id="ARBA00023125"/>
    </source>
</evidence>
<organism evidence="3">
    <name type="scientific">Ignisphaera aggregans</name>
    <dbReference type="NCBI Taxonomy" id="334771"/>
    <lineage>
        <taxon>Archaea</taxon>
        <taxon>Thermoproteota</taxon>
        <taxon>Thermoprotei</taxon>
        <taxon>Desulfurococcales</taxon>
        <taxon>Desulfurococcaceae</taxon>
        <taxon>Ignisphaera</taxon>
    </lineage>
</organism>
<sequence length="169" mass="19668">MDNTYERNKLLEKLGARERYRVEDRVKKVTTVIAEITRVNKADIVRENLRDMKMNGRKGSRKLNYRLQTFPYRKMIFNLEYKAYERGLNVVKVDAKKTSITCPSCRYVDKENRNGDRFECKKCGFEFNSHYVACLNLFSCLNDGWVAIRGGGIHIPRGGPSGVRRCSSR</sequence>
<keyword evidence="1" id="KW-0238">DNA-binding</keyword>
<name>A0A7J3JQ21_9CREN</name>
<accession>A0A7J3JQ21</accession>
<dbReference type="InterPro" id="IPR010095">
    <property type="entry name" value="Cas12f1-like_TNB"/>
</dbReference>
<dbReference type="NCBIfam" id="TIGR01766">
    <property type="entry name" value="IS200/IS605 family accessory protein TnpB-like domain"/>
    <property type="match status" value="1"/>
</dbReference>
<comment type="caution">
    <text evidence="3">The sequence shown here is derived from an EMBL/GenBank/DDBJ whole genome shotgun (WGS) entry which is preliminary data.</text>
</comment>
<protein>
    <recommendedName>
        <fullName evidence="2">Cas12f1-like TNB domain-containing protein</fullName>
    </recommendedName>
</protein>
<dbReference type="GO" id="GO:0003677">
    <property type="term" value="F:DNA binding"/>
    <property type="evidence" value="ECO:0007669"/>
    <property type="project" value="UniProtKB-KW"/>
</dbReference>